<dbReference type="AlphaFoldDB" id="A0A1B0AQ67"/>
<evidence type="ECO:0000313" key="3">
    <source>
        <dbReference type="Proteomes" id="UP000092460"/>
    </source>
</evidence>
<evidence type="ECO:0000256" key="1">
    <source>
        <dbReference type="SAM" id="MobiDB-lite"/>
    </source>
</evidence>
<keyword evidence="3" id="KW-1185">Reference proteome</keyword>
<sequence length="93" mass="10674">MKIKNPSKLSQSSNNHGRIASDTAKIHFPTNVPPGNMIAIEICDWIRIDLTRLLYVNRSLIALLSISNLWKMKRCLFINRSVYCRQSTSITVR</sequence>
<reference evidence="2" key="2">
    <citation type="submission" date="2020-05" db="UniProtKB">
        <authorList>
            <consortium name="EnsemblMetazoa"/>
        </authorList>
    </citation>
    <scope>IDENTIFICATION</scope>
    <source>
        <strain evidence="2">IAEA</strain>
    </source>
</reference>
<name>A0A1B0AQ67_9MUSC</name>
<dbReference type="Proteomes" id="UP000092460">
    <property type="component" value="Unassembled WGS sequence"/>
</dbReference>
<feature type="region of interest" description="Disordered" evidence="1">
    <location>
        <begin position="1"/>
        <end position="21"/>
    </location>
</feature>
<protein>
    <submittedName>
        <fullName evidence="2">Uncharacterized protein</fullName>
    </submittedName>
</protein>
<dbReference type="EnsemblMetazoa" id="GPPI004626-RA">
    <property type="protein sequence ID" value="GPPI004626-PA"/>
    <property type="gene ID" value="GPPI004626"/>
</dbReference>
<accession>A0A1B0AQ67</accession>
<proteinExistence type="predicted"/>
<organism evidence="2 3">
    <name type="scientific">Glossina palpalis gambiensis</name>
    <dbReference type="NCBI Taxonomy" id="67801"/>
    <lineage>
        <taxon>Eukaryota</taxon>
        <taxon>Metazoa</taxon>
        <taxon>Ecdysozoa</taxon>
        <taxon>Arthropoda</taxon>
        <taxon>Hexapoda</taxon>
        <taxon>Insecta</taxon>
        <taxon>Pterygota</taxon>
        <taxon>Neoptera</taxon>
        <taxon>Endopterygota</taxon>
        <taxon>Diptera</taxon>
        <taxon>Brachycera</taxon>
        <taxon>Muscomorpha</taxon>
        <taxon>Hippoboscoidea</taxon>
        <taxon>Glossinidae</taxon>
        <taxon>Glossina</taxon>
    </lineage>
</organism>
<feature type="compositionally biased region" description="Polar residues" evidence="1">
    <location>
        <begin position="7"/>
        <end position="16"/>
    </location>
</feature>
<dbReference type="VEuPathDB" id="VectorBase:GPPI004626"/>
<evidence type="ECO:0000313" key="2">
    <source>
        <dbReference type="EnsemblMetazoa" id="GPPI004626-PA"/>
    </source>
</evidence>
<dbReference type="EMBL" id="JXJN01001716">
    <property type="status" value="NOT_ANNOTATED_CDS"/>
    <property type="molecule type" value="Genomic_DNA"/>
</dbReference>
<reference evidence="3" key="1">
    <citation type="submission" date="2015-01" db="EMBL/GenBank/DDBJ databases">
        <authorList>
            <person name="Aksoy S."/>
            <person name="Warren W."/>
            <person name="Wilson R.K."/>
        </authorList>
    </citation>
    <scope>NUCLEOTIDE SEQUENCE [LARGE SCALE GENOMIC DNA]</scope>
    <source>
        <strain evidence="3">IAEA</strain>
    </source>
</reference>